<dbReference type="PANTHER" id="PTHR43689:SF8">
    <property type="entry name" value="ALPHA_BETA-HYDROLASES SUPERFAMILY PROTEIN"/>
    <property type="match status" value="1"/>
</dbReference>
<dbReference type="EMBL" id="JACHZG010000001">
    <property type="protein sequence ID" value="MBB3327483.1"/>
    <property type="molecule type" value="Genomic_DNA"/>
</dbReference>
<organism evidence="3 4">
    <name type="scientific">Microlunatus antarcticus</name>
    <dbReference type="NCBI Taxonomy" id="53388"/>
    <lineage>
        <taxon>Bacteria</taxon>
        <taxon>Bacillati</taxon>
        <taxon>Actinomycetota</taxon>
        <taxon>Actinomycetes</taxon>
        <taxon>Propionibacteriales</taxon>
        <taxon>Propionibacteriaceae</taxon>
        <taxon>Microlunatus</taxon>
    </lineage>
</organism>
<dbReference type="PANTHER" id="PTHR43689">
    <property type="entry name" value="HYDROLASE"/>
    <property type="match status" value="1"/>
</dbReference>
<name>A0A7W5JWC9_9ACTN</name>
<evidence type="ECO:0000313" key="3">
    <source>
        <dbReference type="EMBL" id="MBB3327483.1"/>
    </source>
</evidence>
<dbReference type="AlphaFoldDB" id="A0A7W5JWC9"/>
<dbReference type="GO" id="GO:0003824">
    <property type="term" value="F:catalytic activity"/>
    <property type="evidence" value="ECO:0007669"/>
    <property type="project" value="UniProtKB-ARBA"/>
</dbReference>
<reference evidence="3 4" key="1">
    <citation type="submission" date="2020-08" db="EMBL/GenBank/DDBJ databases">
        <title>Sequencing the genomes of 1000 actinobacteria strains.</title>
        <authorList>
            <person name="Klenk H.-P."/>
        </authorList>
    </citation>
    <scope>NUCLEOTIDE SEQUENCE [LARGE SCALE GENOMIC DNA]</scope>
    <source>
        <strain evidence="3 4">DSM 11053</strain>
    </source>
</reference>
<gene>
    <name evidence="3" type="ORF">FHX39_002427</name>
</gene>
<sequence length="331" mass="34725">MTRARGTARTRPRGRHRLRSVLLVLLAAAGVVTAASVVYNAATRTPPAPPEGLAFVQAGDVSTRFLTWGDHGPTVVLVPGAFETADAWHALGEVLGRDHRVFALDLTGQGWSEAVAPFDVGHDVRQTLAFARALGLVGVDAPVLVGHSSGAAIVGLAALEAPDEVAGVVFLDGDALPLDVPTWGPRLLVEPYRTSLVRLALRSDRLVSRLYASQCGPTCAPLDAAGVDLWRRPLQQRGTERALLDNATRGVIPAMTAEQLDALRRSATPRLVVWGRDDVDGAYTPDSPGSTATAIGAPPPVVVPGRHLTMISSPDEVAAAVRRLTSAGAGR</sequence>
<feature type="chain" id="PRO_5031338992" evidence="1">
    <location>
        <begin position="35"/>
        <end position="331"/>
    </location>
</feature>
<dbReference type="Pfam" id="PF12697">
    <property type="entry name" value="Abhydrolase_6"/>
    <property type="match status" value="1"/>
</dbReference>
<dbReference type="InterPro" id="IPR000073">
    <property type="entry name" value="AB_hydrolase_1"/>
</dbReference>
<comment type="caution">
    <text evidence="3">The sequence shown here is derived from an EMBL/GenBank/DDBJ whole genome shotgun (WGS) entry which is preliminary data.</text>
</comment>
<proteinExistence type="predicted"/>
<feature type="signal peptide" evidence="1">
    <location>
        <begin position="1"/>
        <end position="34"/>
    </location>
</feature>
<protein>
    <submittedName>
        <fullName evidence="3">Pimeloyl-ACP methyl ester carboxylesterase</fullName>
    </submittedName>
</protein>
<feature type="domain" description="AB hydrolase-1" evidence="2">
    <location>
        <begin position="75"/>
        <end position="320"/>
    </location>
</feature>
<evidence type="ECO:0000313" key="4">
    <source>
        <dbReference type="Proteomes" id="UP000565572"/>
    </source>
</evidence>
<keyword evidence="1" id="KW-0732">Signal</keyword>
<evidence type="ECO:0000256" key="1">
    <source>
        <dbReference type="SAM" id="SignalP"/>
    </source>
</evidence>
<keyword evidence="4" id="KW-1185">Reference proteome</keyword>
<dbReference type="SUPFAM" id="SSF53474">
    <property type="entry name" value="alpha/beta-Hydrolases"/>
    <property type="match status" value="1"/>
</dbReference>
<dbReference type="Gene3D" id="3.40.50.1820">
    <property type="entry name" value="alpha/beta hydrolase"/>
    <property type="match status" value="1"/>
</dbReference>
<dbReference type="InterPro" id="IPR029058">
    <property type="entry name" value="AB_hydrolase_fold"/>
</dbReference>
<dbReference type="RefSeq" id="WP_183338745.1">
    <property type="nucleotide sequence ID" value="NZ_JACHZG010000001.1"/>
</dbReference>
<evidence type="ECO:0000259" key="2">
    <source>
        <dbReference type="Pfam" id="PF12697"/>
    </source>
</evidence>
<dbReference type="Proteomes" id="UP000565572">
    <property type="component" value="Unassembled WGS sequence"/>
</dbReference>
<dbReference type="PRINTS" id="PR00111">
    <property type="entry name" value="ABHYDROLASE"/>
</dbReference>
<accession>A0A7W5JWC9</accession>